<dbReference type="Pfam" id="PF12730">
    <property type="entry name" value="ABC2_membrane_4"/>
    <property type="match status" value="1"/>
</dbReference>
<sequence length="267" mass="30478">MISEYQTKLLQEKIRLMKQYQAEKEFYRIEGLFIKRCDVLLVFFISLIFTDLLSIFQLYSGNEHSLYNYTDFMNIVIWDSFSLVLPAMIVIFSNYLINVEHISGALKNNITCAVPVNKLYVSKLAVLCLINLAFAALNALLTYLIFLFLPHKSEPVYHSLSAMIQLTGISLGVFIAVLPILILFIRQSSSYLNVVIAFVYGFVGVFIAGQNLQDYYPITAFLKIVNYNNGSLTYHGNTSYITVLIVLLFSLVAWLFMAQKLKKSDYA</sequence>
<dbReference type="AlphaFoldDB" id="F1SZV0"/>
<name>F1SZV0_TETHA</name>
<feature type="transmembrane region" description="Helical" evidence="1">
    <location>
        <begin position="124"/>
        <end position="150"/>
    </location>
</feature>
<keyword evidence="2" id="KW-0614">Plasmid</keyword>
<keyword evidence="1" id="KW-0472">Membrane</keyword>
<organism evidence="2">
    <name type="scientific">Tetragenococcus halophilus</name>
    <name type="common">Pediococcus halophilus</name>
    <dbReference type="NCBI Taxonomy" id="51669"/>
    <lineage>
        <taxon>Bacteria</taxon>
        <taxon>Bacillati</taxon>
        <taxon>Bacillota</taxon>
        <taxon>Bacilli</taxon>
        <taxon>Lactobacillales</taxon>
        <taxon>Enterococcaceae</taxon>
        <taxon>Tetragenococcus</taxon>
    </lineage>
</organism>
<keyword evidence="1" id="KW-0812">Transmembrane</keyword>
<feature type="transmembrane region" description="Helical" evidence="1">
    <location>
        <begin position="39"/>
        <end position="60"/>
    </location>
</feature>
<accession>F1SZV0</accession>
<geneLocation type="plasmid" evidence="2">
    <name>pHDC-RI</name>
</geneLocation>
<feature type="transmembrane region" description="Helical" evidence="1">
    <location>
        <begin position="162"/>
        <end position="184"/>
    </location>
</feature>
<protein>
    <submittedName>
        <fullName evidence="2">Lantibiotic ABC transporter</fullName>
    </submittedName>
</protein>
<feature type="transmembrane region" description="Helical" evidence="1">
    <location>
        <begin position="191"/>
        <end position="209"/>
    </location>
</feature>
<feature type="transmembrane region" description="Helical" evidence="1">
    <location>
        <begin position="72"/>
        <end position="97"/>
    </location>
</feature>
<evidence type="ECO:0000256" key="1">
    <source>
        <dbReference type="SAM" id="Phobius"/>
    </source>
</evidence>
<proteinExistence type="predicted"/>
<reference evidence="2" key="1">
    <citation type="journal article" date="2011" name="Int. J. Food Microbiol.">
        <title>Diversity of plasmids encoding histidine decarboxylase gene in Tetragenococcus spp. isolated from Japanese fish sauce.</title>
        <authorList>
            <person name="Satomi M."/>
            <person name="Furushita M."/>
            <person name="Oikawa H."/>
            <person name="Yano Y."/>
        </authorList>
    </citation>
    <scope>NUCLEOTIDE SEQUENCE</scope>
    <source>
        <strain evidence="2">RI</strain>
        <plasmid evidence="2">pHDC-RI</plasmid>
    </source>
</reference>
<feature type="transmembrane region" description="Helical" evidence="1">
    <location>
        <begin position="238"/>
        <end position="257"/>
    </location>
</feature>
<dbReference type="EMBL" id="AB588180">
    <property type="protein sequence ID" value="BAJ84545.1"/>
    <property type="molecule type" value="Genomic_DNA"/>
</dbReference>
<keyword evidence="1" id="KW-1133">Transmembrane helix</keyword>
<evidence type="ECO:0000313" key="2">
    <source>
        <dbReference type="EMBL" id="BAJ84545.1"/>
    </source>
</evidence>
<dbReference type="RefSeq" id="WP_013655059.1">
    <property type="nucleotide sequence ID" value="NC_015261.1"/>
</dbReference>